<protein>
    <submittedName>
        <fullName evidence="1">Uncharacterized protein</fullName>
    </submittedName>
</protein>
<dbReference type="InParanoid" id="A0A1X7UWI4"/>
<dbReference type="EnsemblMetazoa" id="Aqu2.1.31727_001">
    <property type="protein sequence ID" value="Aqu2.1.31727_001"/>
    <property type="gene ID" value="Aqu2.1.31727"/>
</dbReference>
<name>A0A1X7UWI4_AMPQE</name>
<accession>A0A1X7UWI4</accession>
<evidence type="ECO:0000313" key="1">
    <source>
        <dbReference type="EnsemblMetazoa" id="Aqu2.1.31727_001"/>
    </source>
</evidence>
<proteinExistence type="predicted"/>
<dbReference type="OrthoDB" id="6782434at2759"/>
<reference evidence="1" key="1">
    <citation type="submission" date="2017-05" db="UniProtKB">
        <authorList>
            <consortium name="EnsemblMetazoa"/>
        </authorList>
    </citation>
    <scope>IDENTIFICATION</scope>
</reference>
<sequence>MKRSRENDTGTSISKKFGGAAIYNTKFQESWTKKWPFVQPVKDNPYQFHCTTCCRNFSCSHQGEADIIRHSSSEQHKNNAKTLQANTKLNFQPVNQQLTDQ</sequence>
<organism evidence="1">
    <name type="scientific">Amphimedon queenslandica</name>
    <name type="common">Sponge</name>
    <dbReference type="NCBI Taxonomy" id="400682"/>
    <lineage>
        <taxon>Eukaryota</taxon>
        <taxon>Metazoa</taxon>
        <taxon>Porifera</taxon>
        <taxon>Demospongiae</taxon>
        <taxon>Heteroscleromorpha</taxon>
        <taxon>Haplosclerida</taxon>
        <taxon>Niphatidae</taxon>
        <taxon>Amphimedon</taxon>
    </lineage>
</organism>
<dbReference type="AlphaFoldDB" id="A0A1X7UWI4"/>